<dbReference type="GeneID" id="34444183"/>
<evidence type="ECO:0000313" key="1">
    <source>
        <dbReference type="EMBL" id="OGM50852.1"/>
    </source>
</evidence>
<dbReference type="RefSeq" id="XP_022394569.1">
    <property type="nucleotide sequence ID" value="XM_022527923.1"/>
</dbReference>
<dbReference type="AlphaFoldDB" id="A0A1F8AGP3"/>
<accession>A0A1F8AGP3</accession>
<evidence type="ECO:0008006" key="3">
    <source>
        <dbReference type="Google" id="ProtNLM"/>
    </source>
</evidence>
<dbReference type="STRING" id="109264.A0A1F8AGP3"/>
<dbReference type="Proteomes" id="UP000179179">
    <property type="component" value="Unassembled WGS sequence"/>
</dbReference>
<dbReference type="EMBL" id="LYCR01000002">
    <property type="protein sequence ID" value="OGM50852.1"/>
    <property type="molecule type" value="Genomic_DNA"/>
</dbReference>
<keyword evidence="2" id="KW-1185">Reference proteome</keyword>
<gene>
    <name evidence="1" type="ORF">ABOM_000793</name>
</gene>
<name>A0A1F8AGP3_9EURO</name>
<dbReference type="OrthoDB" id="442731at2759"/>
<comment type="caution">
    <text evidence="1">The sequence shown here is derived from an EMBL/GenBank/DDBJ whole genome shotgun (WGS) entry which is preliminary data.</text>
</comment>
<proteinExistence type="predicted"/>
<reference evidence="1 2" key="1">
    <citation type="journal article" date="2016" name="Genome Biol. Evol.">
        <title>Draft genome sequence of an aflatoxigenic Aspergillus species, A. bombycis.</title>
        <authorList>
            <person name="Moore G.G."/>
            <person name="Mack B.M."/>
            <person name="Beltz S.B."/>
            <person name="Gilbert M.K."/>
        </authorList>
    </citation>
    <scope>NUCLEOTIDE SEQUENCE [LARGE SCALE GENOMIC DNA]</scope>
    <source>
        <strain evidence="2">NRRL 26010</strain>
    </source>
</reference>
<evidence type="ECO:0000313" key="2">
    <source>
        <dbReference type="Proteomes" id="UP000179179"/>
    </source>
</evidence>
<sequence>MSTSQSSIYSQAFNFSSFLQNGVDPRTGLYTYSIDLCDTPSQSLNLPSFKLSLHYNPLNTVDSGLGTGWAFRLPSYEPSTNTLALSTGESFKASGTNSQLSVRDQKLKNFHVTNDGSEYRIVYRSGLIEVLSNSSGLYNRFVPIALYGSTGRSIAFTWTPAESKSPRLTLIQDGDKDLVEVQYGEGQVRVIQAPGTPYESIFTLVQKNGQLVQIQSSQEKTPPWEFSYEEIDNRFVCLAQLTTPTGLLENVTYKSDGHRLPSGAPYRTIPYVISRVVQQGRQQPATTTSYAYSAENFLGYNGGQDWTPDGDNLNQVPAEYQYTSTVRVEGGSTTVNEYNKFHLLVEAGTGPGVWGTGHILGASHIKV</sequence>
<protein>
    <recommendedName>
        <fullName evidence="3">RHS Repeat protein</fullName>
    </recommendedName>
</protein>
<organism evidence="1 2">
    <name type="scientific">Aspergillus bombycis</name>
    <dbReference type="NCBI Taxonomy" id="109264"/>
    <lineage>
        <taxon>Eukaryota</taxon>
        <taxon>Fungi</taxon>
        <taxon>Dikarya</taxon>
        <taxon>Ascomycota</taxon>
        <taxon>Pezizomycotina</taxon>
        <taxon>Eurotiomycetes</taxon>
        <taxon>Eurotiomycetidae</taxon>
        <taxon>Eurotiales</taxon>
        <taxon>Aspergillaceae</taxon>
        <taxon>Aspergillus</taxon>
    </lineage>
</organism>